<dbReference type="Pfam" id="PF13959">
    <property type="entry name" value="CTE_SPB4"/>
    <property type="match status" value="1"/>
</dbReference>
<dbReference type="InterPro" id="IPR027417">
    <property type="entry name" value="P-loop_NTPase"/>
</dbReference>
<dbReference type="InterPro" id="IPR001650">
    <property type="entry name" value="Helicase_C-like"/>
</dbReference>
<keyword evidence="11" id="KW-1185">Reference proteome</keyword>
<comment type="caution">
    <text evidence="10">The sequence shown here is derived from an EMBL/GenBank/DDBJ whole genome shotgun (WGS) entry which is preliminary data.</text>
</comment>
<feature type="domain" description="Helicase C-terminal" evidence="9">
    <location>
        <begin position="196"/>
        <end position="359"/>
    </location>
</feature>
<sequence>MDSDEQRCTSSLNMPEISKDKSGKTRKKRKQDRKKNCRLEEGLANCYLTVPNEEEELWENCNDGDEEEKENELSLKVDKKTDKRMEKDEDEDIKEQVLKEKRKKKNKVRKREEDDDGRDEEEDAEGQEEEADDEVQEIKKVVRSSGSGIIGTESFATMGLSELTMESINEMGFEYMTQVTNEGLKLGYCVIPSAKRFIVLYSFLKKNLSNKVMVFFSSCNSVKFHSELLRYIHIDCLDIHGKQKQQKRTSTFFDFCKAEKGILLGTDVAARGLDIPAVDWIIQYDPPDEPKNLWFTAILTDFSLLCTTLHHTIPTILNSVPNLFGSLIRDGGSIILYKIICQVAKVPVKQYEFDDRKLASVQSHLEKLVSNNYYLNKSAKEAYRSYILAYNLHSMKDIFNVHHLDLQAVATSFCFSSPPKININIDSNAAKCRKKHKGEGRRNGFSESRPISSILVS</sequence>
<evidence type="ECO:0000256" key="8">
    <source>
        <dbReference type="SAM" id="MobiDB-lite"/>
    </source>
</evidence>
<evidence type="ECO:0000256" key="2">
    <source>
        <dbReference type="ARBA" id="ARBA00022741"/>
    </source>
</evidence>
<dbReference type="GO" id="GO:0016787">
    <property type="term" value="F:hydrolase activity"/>
    <property type="evidence" value="ECO:0007669"/>
    <property type="project" value="UniProtKB-KW"/>
</dbReference>
<proteinExistence type="inferred from homology"/>
<dbReference type="Proteomes" id="UP001152523">
    <property type="component" value="Unassembled WGS sequence"/>
</dbReference>
<dbReference type="GO" id="GO:0009536">
    <property type="term" value="C:plastid"/>
    <property type="evidence" value="ECO:0007669"/>
    <property type="project" value="UniProtKB-SubCell"/>
</dbReference>
<evidence type="ECO:0000313" key="11">
    <source>
        <dbReference type="Proteomes" id="UP001152523"/>
    </source>
</evidence>
<keyword evidence="2 7" id="KW-0547">Nucleotide-binding</keyword>
<comment type="catalytic activity">
    <reaction evidence="7">
        <text>ATP + H2O = ADP + phosphate + H(+)</text>
        <dbReference type="Rhea" id="RHEA:13065"/>
        <dbReference type="ChEBI" id="CHEBI:15377"/>
        <dbReference type="ChEBI" id="CHEBI:15378"/>
        <dbReference type="ChEBI" id="CHEBI:30616"/>
        <dbReference type="ChEBI" id="CHEBI:43474"/>
        <dbReference type="ChEBI" id="CHEBI:456216"/>
        <dbReference type="EC" id="3.6.4.13"/>
    </reaction>
</comment>
<feature type="region of interest" description="Disordered" evidence="8">
    <location>
        <begin position="1"/>
        <end position="36"/>
    </location>
</feature>
<dbReference type="GO" id="GO:0003724">
    <property type="term" value="F:RNA helicase activity"/>
    <property type="evidence" value="ECO:0007669"/>
    <property type="project" value="UniProtKB-EC"/>
</dbReference>
<dbReference type="SMART" id="SM01178">
    <property type="entry name" value="DUF4217"/>
    <property type="match status" value="1"/>
</dbReference>
<evidence type="ECO:0000259" key="9">
    <source>
        <dbReference type="PROSITE" id="PS51194"/>
    </source>
</evidence>
<comment type="subcellular location">
    <subcellularLocation>
        <location evidence="1">Plastid</location>
    </subcellularLocation>
</comment>
<dbReference type="Gene3D" id="3.40.50.300">
    <property type="entry name" value="P-loop containing nucleotide triphosphate hydrolases"/>
    <property type="match status" value="1"/>
</dbReference>
<evidence type="ECO:0000256" key="1">
    <source>
        <dbReference type="ARBA" id="ARBA00004474"/>
    </source>
</evidence>
<evidence type="ECO:0000256" key="4">
    <source>
        <dbReference type="ARBA" id="ARBA00022806"/>
    </source>
</evidence>
<accession>A0AAV0EY85</accession>
<dbReference type="EC" id="3.6.4.13" evidence="7"/>
<keyword evidence="3 7" id="KW-0378">Hydrolase</keyword>
<dbReference type="InterPro" id="IPR025313">
    <property type="entry name" value="SPB4-like_CTE"/>
</dbReference>
<dbReference type="PROSITE" id="PS51194">
    <property type="entry name" value="HELICASE_CTER"/>
    <property type="match status" value="1"/>
</dbReference>
<feature type="compositionally biased region" description="Basic residues" evidence="8">
    <location>
        <begin position="100"/>
        <end position="109"/>
    </location>
</feature>
<feature type="compositionally biased region" description="Polar residues" evidence="8">
    <location>
        <begin position="445"/>
        <end position="457"/>
    </location>
</feature>
<keyword evidence="4 7" id="KW-0347">Helicase</keyword>
<keyword evidence="5 7" id="KW-0067">ATP-binding</keyword>
<gene>
    <name evidence="10" type="ORF">CEPIT_LOCUS28889</name>
</gene>
<dbReference type="SUPFAM" id="SSF52540">
    <property type="entry name" value="P-loop containing nucleoside triphosphate hydrolases"/>
    <property type="match status" value="1"/>
</dbReference>
<feature type="compositionally biased region" description="Acidic residues" evidence="8">
    <location>
        <begin position="113"/>
        <end position="135"/>
    </location>
</feature>
<dbReference type="PANTHER" id="PTHR24031">
    <property type="entry name" value="RNA HELICASE"/>
    <property type="match status" value="1"/>
</dbReference>
<feature type="compositionally biased region" description="Acidic residues" evidence="8">
    <location>
        <begin position="52"/>
        <end position="70"/>
    </location>
</feature>
<comment type="domain">
    <text evidence="7">The Q motif is unique to and characteristic of the DEAD box family of RNA helicases and controls ATP binding and hydrolysis.</text>
</comment>
<dbReference type="GO" id="GO:0005524">
    <property type="term" value="F:ATP binding"/>
    <property type="evidence" value="ECO:0007669"/>
    <property type="project" value="UniProtKB-UniRule"/>
</dbReference>
<feature type="region of interest" description="Disordered" evidence="8">
    <location>
        <begin position="435"/>
        <end position="457"/>
    </location>
</feature>
<dbReference type="SMART" id="SM00490">
    <property type="entry name" value="HELICc"/>
    <property type="match status" value="1"/>
</dbReference>
<evidence type="ECO:0000256" key="7">
    <source>
        <dbReference type="RuleBase" id="RU365068"/>
    </source>
</evidence>
<feature type="compositionally biased region" description="Basic and acidic residues" evidence="8">
    <location>
        <begin position="71"/>
        <end position="87"/>
    </location>
</feature>
<keyword evidence="6 7" id="KW-0694">RNA-binding</keyword>
<name>A0AAV0EY85_9ASTE</name>
<comment type="function">
    <text evidence="7">RNA helicase.</text>
</comment>
<dbReference type="AlphaFoldDB" id="A0AAV0EY85"/>
<dbReference type="EMBL" id="CAMAPF010000949">
    <property type="protein sequence ID" value="CAH9128182.1"/>
    <property type="molecule type" value="Genomic_DNA"/>
</dbReference>
<dbReference type="CDD" id="cd18787">
    <property type="entry name" value="SF2_C_DEAD"/>
    <property type="match status" value="1"/>
</dbReference>
<protein>
    <recommendedName>
        <fullName evidence="7">ATP-dependent RNA helicase</fullName>
        <ecNumber evidence="7">3.6.4.13</ecNumber>
    </recommendedName>
</protein>
<reference evidence="10" key="1">
    <citation type="submission" date="2022-07" db="EMBL/GenBank/DDBJ databases">
        <authorList>
            <person name="Macas J."/>
            <person name="Novak P."/>
            <person name="Neumann P."/>
        </authorList>
    </citation>
    <scope>NUCLEOTIDE SEQUENCE</scope>
</reference>
<comment type="similarity">
    <text evidence="7">Belongs to the DEAD box helicase family.</text>
</comment>
<feature type="region of interest" description="Disordered" evidence="8">
    <location>
        <begin position="50"/>
        <end position="136"/>
    </location>
</feature>
<dbReference type="Pfam" id="PF00271">
    <property type="entry name" value="Helicase_C"/>
    <property type="match status" value="1"/>
</dbReference>
<feature type="compositionally biased region" description="Basic residues" evidence="8">
    <location>
        <begin position="24"/>
        <end position="36"/>
    </location>
</feature>
<evidence type="ECO:0000256" key="5">
    <source>
        <dbReference type="ARBA" id="ARBA00022840"/>
    </source>
</evidence>
<evidence type="ECO:0000256" key="3">
    <source>
        <dbReference type="ARBA" id="ARBA00022801"/>
    </source>
</evidence>
<evidence type="ECO:0000313" key="10">
    <source>
        <dbReference type="EMBL" id="CAH9128182.1"/>
    </source>
</evidence>
<evidence type="ECO:0000256" key="6">
    <source>
        <dbReference type="ARBA" id="ARBA00022884"/>
    </source>
</evidence>
<dbReference type="GO" id="GO:0003723">
    <property type="term" value="F:RNA binding"/>
    <property type="evidence" value="ECO:0007669"/>
    <property type="project" value="UniProtKB-UniRule"/>
</dbReference>
<organism evidence="10 11">
    <name type="scientific">Cuscuta epithymum</name>
    <dbReference type="NCBI Taxonomy" id="186058"/>
    <lineage>
        <taxon>Eukaryota</taxon>
        <taxon>Viridiplantae</taxon>
        <taxon>Streptophyta</taxon>
        <taxon>Embryophyta</taxon>
        <taxon>Tracheophyta</taxon>
        <taxon>Spermatophyta</taxon>
        <taxon>Magnoliopsida</taxon>
        <taxon>eudicotyledons</taxon>
        <taxon>Gunneridae</taxon>
        <taxon>Pentapetalae</taxon>
        <taxon>asterids</taxon>
        <taxon>lamiids</taxon>
        <taxon>Solanales</taxon>
        <taxon>Convolvulaceae</taxon>
        <taxon>Cuscuteae</taxon>
        <taxon>Cuscuta</taxon>
        <taxon>Cuscuta subgen. Cuscuta</taxon>
    </lineage>
</organism>